<dbReference type="GO" id="GO:0019843">
    <property type="term" value="F:rRNA binding"/>
    <property type="evidence" value="ECO:0007669"/>
    <property type="project" value="UniProtKB-UniRule"/>
</dbReference>
<evidence type="ECO:0000256" key="4">
    <source>
        <dbReference type="ARBA" id="ARBA00022980"/>
    </source>
</evidence>
<keyword evidence="2 7" id="KW-0699">rRNA-binding</keyword>
<dbReference type="SUPFAM" id="SSF55658">
    <property type="entry name" value="L9 N-domain-like"/>
    <property type="match status" value="1"/>
</dbReference>
<protein>
    <recommendedName>
        <fullName evidence="6 7">Large ribosomal subunit protein bL9</fullName>
    </recommendedName>
</protein>
<feature type="domain" description="Ribosomal protein L9" evidence="8">
    <location>
        <begin position="17"/>
        <end position="44"/>
    </location>
</feature>
<comment type="similarity">
    <text evidence="1 7">Belongs to the bacterial ribosomal protein bL9 family.</text>
</comment>
<dbReference type="GO" id="GO:0005840">
    <property type="term" value="C:ribosome"/>
    <property type="evidence" value="ECO:0007669"/>
    <property type="project" value="UniProtKB-KW"/>
</dbReference>
<dbReference type="RefSeq" id="WP_264320127.1">
    <property type="nucleotide sequence ID" value="NZ_JADEXN010000038.1"/>
</dbReference>
<dbReference type="AlphaFoldDB" id="A0A928VY84"/>
<evidence type="ECO:0000313" key="10">
    <source>
        <dbReference type="Proteomes" id="UP000621799"/>
    </source>
</evidence>
<evidence type="ECO:0000256" key="1">
    <source>
        <dbReference type="ARBA" id="ARBA00010605"/>
    </source>
</evidence>
<dbReference type="Pfam" id="PF03948">
    <property type="entry name" value="Ribosomal_L9_C"/>
    <property type="match status" value="1"/>
</dbReference>
<dbReference type="NCBIfam" id="TIGR00158">
    <property type="entry name" value="L9"/>
    <property type="match status" value="1"/>
</dbReference>
<name>A0A928VY84_9CYAN</name>
<dbReference type="Gene3D" id="3.40.5.10">
    <property type="entry name" value="Ribosomal protein L9, N-terminal domain"/>
    <property type="match status" value="1"/>
</dbReference>
<dbReference type="GO" id="GO:0003735">
    <property type="term" value="F:structural constituent of ribosome"/>
    <property type="evidence" value="ECO:0007669"/>
    <property type="project" value="InterPro"/>
</dbReference>
<comment type="caution">
    <text evidence="9">The sequence shown here is derived from an EMBL/GenBank/DDBJ whole genome shotgun (WGS) entry which is preliminary data.</text>
</comment>
<dbReference type="GO" id="GO:0006412">
    <property type="term" value="P:translation"/>
    <property type="evidence" value="ECO:0007669"/>
    <property type="project" value="UniProtKB-UniRule"/>
</dbReference>
<keyword evidence="4 7" id="KW-0689">Ribosomal protein</keyword>
<dbReference type="GO" id="GO:1990904">
    <property type="term" value="C:ribonucleoprotein complex"/>
    <property type="evidence" value="ECO:0007669"/>
    <property type="project" value="UniProtKB-KW"/>
</dbReference>
<dbReference type="Proteomes" id="UP000621799">
    <property type="component" value="Unassembled WGS sequence"/>
</dbReference>
<evidence type="ECO:0000256" key="7">
    <source>
        <dbReference type="HAMAP-Rule" id="MF_00503"/>
    </source>
</evidence>
<dbReference type="InterPro" id="IPR036935">
    <property type="entry name" value="Ribosomal_bL9_N_sf"/>
</dbReference>
<dbReference type="InterPro" id="IPR020594">
    <property type="entry name" value="Ribosomal_bL9_bac/chp"/>
</dbReference>
<dbReference type="InterPro" id="IPR000244">
    <property type="entry name" value="Ribosomal_bL9"/>
</dbReference>
<evidence type="ECO:0000256" key="5">
    <source>
        <dbReference type="ARBA" id="ARBA00023274"/>
    </source>
</evidence>
<dbReference type="Gene3D" id="3.10.430.100">
    <property type="entry name" value="Ribosomal protein L9, C-terminal domain"/>
    <property type="match status" value="1"/>
</dbReference>
<keyword evidence="5 7" id="KW-0687">Ribonucleoprotein</keyword>
<evidence type="ECO:0000256" key="2">
    <source>
        <dbReference type="ARBA" id="ARBA00022730"/>
    </source>
</evidence>
<dbReference type="Pfam" id="PF01281">
    <property type="entry name" value="Ribosomal_L9_N"/>
    <property type="match status" value="1"/>
</dbReference>
<dbReference type="EMBL" id="JADEXN010000038">
    <property type="protein sequence ID" value="MBE9039870.1"/>
    <property type="molecule type" value="Genomic_DNA"/>
</dbReference>
<evidence type="ECO:0000313" key="9">
    <source>
        <dbReference type="EMBL" id="MBE9039870.1"/>
    </source>
</evidence>
<accession>A0A928VY84</accession>
<dbReference type="InterPro" id="IPR020069">
    <property type="entry name" value="Ribosomal_bL9_C"/>
</dbReference>
<dbReference type="PROSITE" id="PS00651">
    <property type="entry name" value="RIBOSOMAL_L9"/>
    <property type="match status" value="1"/>
</dbReference>
<evidence type="ECO:0000256" key="3">
    <source>
        <dbReference type="ARBA" id="ARBA00022884"/>
    </source>
</evidence>
<sequence length="152" mass="17057">MAKRIQLLLNEDVRKLGKSGEIVEVAPGYARNYLIPKSLAIRTTPGILKLVERRKQKEIERLATIEQEAVSRKQALETIGRFTIRKQVGEGDAIFGTVTDREVVEAIQESTNQEIDRRGVTLPEISQIGFYKAQVKLHANVTAEIEIHVAPL</sequence>
<evidence type="ECO:0000259" key="8">
    <source>
        <dbReference type="PROSITE" id="PS00651"/>
    </source>
</evidence>
<reference evidence="9" key="1">
    <citation type="submission" date="2020-10" db="EMBL/GenBank/DDBJ databases">
        <authorList>
            <person name="Castelo-Branco R."/>
            <person name="Eusebio N."/>
            <person name="Adriana R."/>
            <person name="Vieira A."/>
            <person name="Brugerolle De Fraissinette N."/>
            <person name="Rezende De Castro R."/>
            <person name="Schneider M.P."/>
            <person name="Vasconcelos V."/>
            <person name="Leao P.N."/>
        </authorList>
    </citation>
    <scope>NUCLEOTIDE SEQUENCE</scope>
    <source>
        <strain evidence="9">LEGE 11467</strain>
    </source>
</reference>
<organism evidence="9 10">
    <name type="scientific">Zarconia navalis LEGE 11467</name>
    <dbReference type="NCBI Taxonomy" id="1828826"/>
    <lineage>
        <taxon>Bacteria</taxon>
        <taxon>Bacillati</taxon>
        <taxon>Cyanobacteriota</taxon>
        <taxon>Cyanophyceae</taxon>
        <taxon>Oscillatoriophycideae</taxon>
        <taxon>Oscillatoriales</taxon>
        <taxon>Oscillatoriales incertae sedis</taxon>
        <taxon>Zarconia</taxon>
        <taxon>Zarconia navalis</taxon>
    </lineage>
</organism>
<proteinExistence type="inferred from homology"/>
<dbReference type="SUPFAM" id="SSF55653">
    <property type="entry name" value="Ribosomal protein L9 C-domain"/>
    <property type="match status" value="1"/>
</dbReference>
<dbReference type="InterPro" id="IPR009027">
    <property type="entry name" value="Ribosomal_bL9/RNase_H1_N"/>
</dbReference>
<dbReference type="PANTHER" id="PTHR21368">
    <property type="entry name" value="50S RIBOSOMAL PROTEIN L9"/>
    <property type="match status" value="1"/>
</dbReference>
<evidence type="ECO:0000256" key="6">
    <source>
        <dbReference type="ARBA" id="ARBA00035292"/>
    </source>
</evidence>
<dbReference type="HAMAP" id="MF_00503">
    <property type="entry name" value="Ribosomal_bL9"/>
    <property type="match status" value="1"/>
</dbReference>
<comment type="function">
    <text evidence="7">Binds to the 23S rRNA.</text>
</comment>
<keyword evidence="10" id="KW-1185">Reference proteome</keyword>
<dbReference type="InterPro" id="IPR036791">
    <property type="entry name" value="Ribosomal_bL9_C_sf"/>
</dbReference>
<dbReference type="InterPro" id="IPR020070">
    <property type="entry name" value="Ribosomal_bL9_N"/>
</dbReference>
<keyword evidence="3 7" id="KW-0694">RNA-binding</keyword>
<gene>
    <name evidence="7 9" type="primary">rplI</name>
    <name evidence="7" type="synonym">rpl9</name>
    <name evidence="9" type="ORF">IQ235_03570</name>
</gene>